<dbReference type="OMA" id="TAHNDMD"/>
<dbReference type="FunFam" id="1.10.287.1060:FF:000001">
    <property type="entry name" value="Charged multivesicular body protein 4b"/>
    <property type="match status" value="1"/>
</dbReference>
<dbReference type="GO" id="GO:0005771">
    <property type="term" value="C:multivesicular body"/>
    <property type="evidence" value="ECO:0007669"/>
    <property type="project" value="TreeGrafter"/>
</dbReference>
<dbReference type="OrthoDB" id="5592979at2759"/>
<dbReference type="FunCoup" id="A0A067R236">
    <property type="interactions" value="972"/>
</dbReference>
<evidence type="ECO:0000313" key="8">
    <source>
        <dbReference type="Proteomes" id="UP000027135"/>
    </source>
</evidence>
<evidence type="ECO:0000313" key="7">
    <source>
        <dbReference type="EMBL" id="KDR12954.1"/>
    </source>
</evidence>
<evidence type="ECO:0000256" key="3">
    <source>
        <dbReference type="ARBA" id="ARBA00022753"/>
    </source>
</evidence>
<dbReference type="InterPro" id="IPR005024">
    <property type="entry name" value="Snf7_fam"/>
</dbReference>
<dbReference type="Gene3D" id="6.10.250.1710">
    <property type="match status" value="1"/>
</dbReference>
<reference evidence="7 8" key="1">
    <citation type="journal article" date="2014" name="Nat. Commun.">
        <title>Molecular traces of alternative social organization in a termite genome.</title>
        <authorList>
            <person name="Terrapon N."/>
            <person name="Li C."/>
            <person name="Robertson H.M."/>
            <person name="Ji L."/>
            <person name="Meng X."/>
            <person name="Booth W."/>
            <person name="Chen Z."/>
            <person name="Childers C.P."/>
            <person name="Glastad K.M."/>
            <person name="Gokhale K."/>
            <person name="Gowin J."/>
            <person name="Gronenberg W."/>
            <person name="Hermansen R.A."/>
            <person name="Hu H."/>
            <person name="Hunt B.G."/>
            <person name="Huylmans A.K."/>
            <person name="Khalil S.M."/>
            <person name="Mitchell R.D."/>
            <person name="Munoz-Torres M.C."/>
            <person name="Mustard J.A."/>
            <person name="Pan H."/>
            <person name="Reese J.T."/>
            <person name="Scharf M.E."/>
            <person name="Sun F."/>
            <person name="Vogel H."/>
            <person name="Xiao J."/>
            <person name="Yang W."/>
            <person name="Yang Z."/>
            <person name="Yang Z."/>
            <person name="Zhou J."/>
            <person name="Zhu J."/>
            <person name="Brent C.S."/>
            <person name="Elsik C.G."/>
            <person name="Goodisman M.A."/>
            <person name="Liberles D.A."/>
            <person name="Roe R.M."/>
            <person name="Vargo E.L."/>
            <person name="Vilcinskas A."/>
            <person name="Wang J."/>
            <person name="Bornberg-Bauer E."/>
            <person name="Korb J."/>
            <person name="Zhang G."/>
            <person name="Liebig J."/>
        </authorList>
    </citation>
    <scope>NUCLEOTIDE SEQUENCE [LARGE SCALE GENOMIC DNA]</scope>
    <source>
        <tissue evidence="7">Whole organism</tissue>
    </source>
</reference>
<comment type="subcellular location">
    <subcellularLocation>
        <location evidence="1">Late endosome</location>
    </subcellularLocation>
</comment>
<dbReference type="eggNOG" id="KOG1656">
    <property type="taxonomic scope" value="Eukaryota"/>
</dbReference>
<feature type="coiled-coil region" evidence="5">
    <location>
        <begin position="151"/>
        <end position="178"/>
    </location>
</feature>
<feature type="compositionally biased region" description="Low complexity" evidence="6">
    <location>
        <begin position="191"/>
        <end position="202"/>
    </location>
</feature>
<dbReference type="Pfam" id="PF03357">
    <property type="entry name" value="Snf7"/>
    <property type="match status" value="1"/>
</dbReference>
<proteinExistence type="inferred from homology"/>
<dbReference type="STRING" id="136037.A0A067R236"/>
<keyword evidence="8" id="KW-1185">Reference proteome</keyword>
<evidence type="ECO:0000256" key="2">
    <source>
        <dbReference type="ARBA" id="ARBA00006190"/>
    </source>
</evidence>
<dbReference type="Gene3D" id="1.10.287.1060">
    <property type="entry name" value="ESAT-6-like"/>
    <property type="match status" value="1"/>
</dbReference>
<dbReference type="SMR" id="A0A067R236"/>
<dbReference type="GO" id="GO:0000815">
    <property type="term" value="C:ESCRT III complex"/>
    <property type="evidence" value="ECO:0007669"/>
    <property type="project" value="TreeGrafter"/>
</dbReference>
<protein>
    <submittedName>
        <fullName evidence="7">Charged multivesicular body protein 4b</fullName>
    </submittedName>
</protein>
<keyword evidence="4 5" id="KW-0175">Coiled coil</keyword>
<evidence type="ECO:0000256" key="1">
    <source>
        <dbReference type="ARBA" id="ARBA00004603"/>
    </source>
</evidence>
<dbReference type="AlphaFoldDB" id="A0A067R236"/>
<dbReference type="GO" id="GO:0009898">
    <property type="term" value="C:cytoplasmic side of plasma membrane"/>
    <property type="evidence" value="ECO:0007669"/>
    <property type="project" value="TreeGrafter"/>
</dbReference>
<dbReference type="GO" id="GO:0032511">
    <property type="term" value="P:late endosome to vacuole transport via multivesicular body sorting pathway"/>
    <property type="evidence" value="ECO:0007669"/>
    <property type="project" value="TreeGrafter"/>
</dbReference>
<keyword evidence="3" id="KW-0967">Endosome</keyword>
<comment type="similarity">
    <text evidence="2">Belongs to the SNF7 family.</text>
</comment>
<dbReference type="EMBL" id="KK852981">
    <property type="protein sequence ID" value="KDR12954.1"/>
    <property type="molecule type" value="Genomic_DNA"/>
</dbReference>
<organism evidence="7 8">
    <name type="scientific">Zootermopsis nevadensis</name>
    <name type="common">Dampwood termite</name>
    <dbReference type="NCBI Taxonomy" id="136037"/>
    <lineage>
        <taxon>Eukaryota</taxon>
        <taxon>Metazoa</taxon>
        <taxon>Ecdysozoa</taxon>
        <taxon>Arthropoda</taxon>
        <taxon>Hexapoda</taxon>
        <taxon>Insecta</taxon>
        <taxon>Pterygota</taxon>
        <taxon>Neoptera</taxon>
        <taxon>Polyneoptera</taxon>
        <taxon>Dictyoptera</taxon>
        <taxon>Blattodea</taxon>
        <taxon>Blattoidea</taxon>
        <taxon>Termitoidae</taxon>
        <taxon>Termopsidae</taxon>
        <taxon>Zootermopsis</taxon>
    </lineage>
</organism>
<sequence length="225" mass="25402">MSFMTKLFGGKKGDKQPTTGEAIQKLRETEEMLIKKQDFLEKKIEQEIAVARKNGTKNKRAAIQALKRKKRYEKQLQQIDGTLSTIEMQREALEGANTNTNVLQTMKSAADALKAAHQHMDVDQVHDMMDDIAEQQDVAKEISEAISNPVAFGQDVDEDELERELEELEQEELDKELLGVGPSVDELPSVPTADIAKPTPTKTKAKSRAEEEEDEYMKELQQWAS</sequence>
<dbReference type="PANTHER" id="PTHR22761:SF10">
    <property type="entry name" value="GH13992P"/>
    <property type="match status" value="1"/>
</dbReference>
<evidence type="ECO:0000256" key="6">
    <source>
        <dbReference type="SAM" id="MobiDB-lite"/>
    </source>
</evidence>
<name>A0A067R236_ZOONE</name>
<accession>A0A067R236</accession>
<dbReference type="GO" id="GO:0006900">
    <property type="term" value="P:vesicle budding from membrane"/>
    <property type="evidence" value="ECO:0007669"/>
    <property type="project" value="TreeGrafter"/>
</dbReference>
<feature type="region of interest" description="Disordered" evidence="6">
    <location>
        <begin position="1"/>
        <end position="21"/>
    </location>
</feature>
<evidence type="ECO:0000256" key="4">
    <source>
        <dbReference type="ARBA" id="ARBA00023054"/>
    </source>
</evidence>
<gene>
    <name evidence="7" type="ORF">L798_12911</name>
</gene>
<dbReference type="Proteomes" id="UP000027135">
    <property type="component" value="Unassembled WGS sequence"/>
</dbReference>
<dbReference type="InParanoid" id="A0A067R236"/>
<feature type="region of interest" description="Disordered" evidence="6">
    <location>
        <begin position="178"/>
        <end position="225"/>
    </location>
</feature>
<dbReference type="PANTHER" id="PTHR22761">
    <property type="entry name" value="CHARGED MULTIVESICULAR BODY PROTEIN"/>
    <property type="match status" value="1"/>
</dbReference>
<evidence type="ECO:0000256" key="5">
    <source>
        <dbReference type="SAM" id="Coils"/>
    </source>
</evidence>